<dbReference type="Pfam" id="PF13056">
    <property type="entry name" value="DUF3918"/>
    <property type="match status" value="1"/>
</dbReference>
<accession>A0A161PGI6</accession>
<evidence type="ECO:0008006" key="3">
    <source>
        <dbReference type="Google" id="ProtNLM"/>
    </source>
</evidence>
<dbReference type="RefSeq" id="WP_061948256.1">
    <property type="nucleotide sequence ID" value="NZ_LTAO01000012.1"/>
</dbReference>
<organism evidence="1 2">
    <name type="scientific">Alkalihalobacillus trypoxylicola</name>
    <dbReference type="NCBI Taxonomy" id="519424"/>
    <lineage>
        <taxon>Bacteria</taxon>
        <taxon>Bacillati</taxon>
        <taxon>Bacillota</taxon>
        <taxon>Bacilli</taxon>
        <taxon>Bacillales</taxon>
        <taxon>Bacillaceae</taxon>
        <taxon>Alkalihalobacillus</taxon>
    </lineage>
</organism>
<dbReference type="STRING" id="519424.AZF04_03715"/>
<reference evidence="1" key="1">
    <citation type="submission" date="2016-02" db="EMBL/GenBank/DDBJ databases">
        <title>Genome sequence of Bacillus trypoxylicola KCTC 13244(T).</title>
        <authorList>
            <person name="Jeong H."/>
            <person name="Park S.-H."/>
            <person name="Choi S.-K."/>
        </authorList>
    </citation>
    <scope>NUCLEOTIDE SEQUENCE [LARGE SCALE GENOMIC DNA]</scope>
    <source>
        <strain evidence="1">KCTC 13244</strain>
    </source>
</reference>
<name>A0A161PGI6_9BACI</name>
<dbReference type="InterPro" id="IPR025029">
    <property type="entry name" value="DUF3918"/>
</dbReference>
<dbReference type="Proteomes" id="UP000075806">
    <property type="component" value="Unassembled WGS sequence"/>
</dbReference>
<evidence type="ECO:0000313" key="2">
    <source>
        <dbReference type="Proteomes" id="UP000075806"/>
    </source>
</evidence>
<gene>
    <name evidence="1" type="ORF">AZF04_03715</name>
</gene>
<dbReference type="AlphaFoldDB" id="A0A161PGI6"/>
<proteinExistence type="predicted"/>
<evidence type="ECO:0000313" key="1">
    <source>
        <dbReference type="EMBL" id="KYG31894.1"/>
    </source>
</evidence>
<comment type="caution">
    <text evidence="1">The sequence shown here is derived from an EMBL/GenBank/DDBJ whole genome shotgun (WGS) entry which is preliminary data.</text>
</comment>
<dbReference type="EMBL" id="LTAO01000012">
    <property type="protein sequence ID" value="KYG31894.1"/>
    <property type="molecule type" value="Genomic_DNA"/>
</dbReference>
<dbReference type="OrthoDB" id="2909154at2"/>
<sequence>MRSTAISSLVAIGIGAAAYSMTSKKNKRKMYSMFKPMKSFELGQIIDKKSWKKTKNRFSKMF</sequence>
<protein>
    <recommendedName>
        <fullName evidence="3">DUF3918 domain-containing protein</fullName>
    </recommendedName>
</protein>
<keyword evidence="2" id="KW-1185">Reference proteome</keyword>